<keyword evidence="3" id="KW-1185">Reference proteome</keyword>
<dbReference type="AlphaFoldDB" id="A0AA38MTU5"/>
<accession>A0AA38MTU5</accession>
<feature type="compositionally biased region" description="Basic and acidic residues" evidence="1">
    <location>
        <begin position="61"/>
        <end position="83"/>
    </location>
</feature>
<gene>
    <name evidence="2" type="ORF">Zmor_002451</name>
</gene>
<dbReference type="EMBL" id="JALNTZ010000001">
    <property type="protein sequence ID" value="KAJ3667041.1"/>
    <property type="molecule type" value="Genomic_DNA"/>
</dbReference>
<evidence type="ECO:0000313" key="3">
    <source>
        <dbReference type="Proteomes" id="UP001168821"/>
    </source>
</evidence>
<proteinExistence type="predicted"/>
<comment type="caution">
    <text evidence="2">The sequence shown here is derived from an EMBL/GenBank/DDBJ whole genome shotgun (WGS) entry which is preliminary data.</text>
</comment>
<reference evidence="2" key="1">
    <citation type="journal article" date="2023" name="G3 (Bethesda)">
        <title>Whole genome assemblies of Zophobas morio and Tenebrio molitor.</title>
        <authorList>
            <person name="Kaur S."/>
            <person name="Stinson S.A."/>
            <person name="diCenzo G.C."/>
        </authorList>
    </citation>
    <scope>NUCLEOTIDE SEQUENCE</scope>
    <source>
        <strain evidence="2">QUZm001</strain>
    </source>
</reference>
<feature type="region of interest" description="Disordered" evidence="1">
    <location>
        <begin position="32"/>
        <end position="89"/>
    </location>
</feature>
<evidence type="ECO:0000313" key="2">
    <source>
        <dbReference type="EMBL" id="KAJ3667041.1"/>
    </source>
</evidence>
<organism evidence="2 3">
    <name type="scientific">Zophobas morio</name>
    <dbReference type="NCBI Taxonomy" id="2755281"/>
    <lineage>
        <taxon>Eukaryota</taxon>
        <taxon>Metazoa</taxon>
        <taxon>Ecdysozoa</taxon>
        <taxon>Arthropoda</taxon>
        <taxon>Hexapoda</taxon>
        <taxon>Insecta</taxon>
        <taxon>Pterygota</taxon>
        <taxon>Neoptera</taxon>
        <taxon>Endopterygota</taxon>
        <taxon>Coleoptera</taxon>
        <taxon>Polyphaga</taxon>
        <taxon>Cucujiformia</taxon>
        <taxon>Tenebrionidae</taxon>
        <taxon>Zophobas</taxon>
    </lineage>
</organism>
<evidence type="ECO:0000256" key="1">
    <source>
        <dbReference type="SAM" id="MobiDB-lite"/>
    </source>
</evidence>
<protein>
    <submittedName>
        <fullName evidence="2">Uncharacterized protein</fullName>
    </submittedName>
</protein>
<dbReference type="Proteomes" id="UP001168821">
    <property type="component" value="Unassembled WGS sequence"/>
</dbReference>
<name>A0AA38MTU5_9CUCU</name>
<sequence>MTRHQLVIVNLSTLWLRVNNPADVLITMTVSRSGPHPRKMDASTAPGPFTHKPVIFAKTPAQERVDDVGEEHGRAPHPSHDGLMELNIL</sequence>